<keyword evidence="1 5" id="KW-0846">Cobalamin</keyword>
<evidence type="ECO:0000256" key="5">
    <source>
        <dbReference type="HAMAP-Rule" id="MF_00601"/>
    </source>
</evidence>
<comment type="caution">
    <text evidence="6">The sequence shown here is derived from an EMBL/GenBank/DDBJ whole genome shotgun (WGS) entry which is preliminary data.</text>
</comment>
<dbReference type="Proteomes" id="UP001143364">
    <property type="component" value="Unassembled WGS sequence"/>
</dbReference>
<sequence length="264" mass="27524">MTDDAESPAAGPRVADLWTPLRAATSARVGLGRSGDTLPLGAVLEFQHAHAKARDAVHTPLDAEALVEGLKPLAVIEVASQAADRSCYLRRPDLGRRLDPASKPALEAAGDGFDIAFVIADGLSATAVQMHGAAMAHAAAERLAGFAIAPVVVARQGRVALGDEIGEALGAKLCVMLIGERPGLSVAESLGVYLTYEPRKGRRDSERNCISNIHGKGGLTYALAADKLAWLAREALRRQVTGVKLKDDMALAAPDAASLIEDVG</sequence>
<dbReference type="GO" id="GO:0031471">
    <property type="term" value="C:ethanolamine degradation polyhedral organelle"/>
    <property type="evidence" value="ECO:0007669"/>
    <property type="project" value="UniProtKB-UniRule"/>
</dbReference>
<comment type="subunit">
    <text evidence="5">The basic unit is a heterodimer which dimerizes to form tetramers. The heterotetramers trimerize; 6 large subunits form a core ring with 6 small subunits projecting outwards.</text>
</comment>
<comment type="cofactor">
    <cofactor evidence="5">
        <name>adenosylcob(III)alamin</name>
        <dbReference type="ChEBI" id="CHEBI:18408"/>
    </cofactor>
    <text evidence="5">Binds between the large and small subunits.</text>
</comment>
<dbReference type="Gene3D" id="3.40.50.11240">
    <property type="entry name" value="Ethanolamine ammonia-lyase light chain (EutC)"/>
    <property type="match status" value="1"/>
</dbReference>
<keyword evidence="7" id="KW-1185">Reference proteome</keyword>
<comment type="catalytic activity">
    <reaction evidence="5">
        <text>ethanolamine = acetaldehyde + NH4(+)</text>
        <dbReference type="Rhea" id="RHEA:15313"/>
        <dbReference type="ChEBI" id="CHEBI:15343"/>
        <dbReference type="ChEBI" id="CHEBI:28938"/>
        <dbReference type="ChEBI" id="CHEBI:57603"/>
        <dbReference type="EC" id="4.3.1.7"/>
    </reaction>
</comment>
<dbReference type="PIRSF" id="PIRSF018982">
    <property type="entry name" value="EutC"/>
    <property type="match status" value="1"/>
</dbReference>
<proteinExistence type="inferred from homology"/>
<gene>
    <name evidence="5" type="primary">eutC</name>
    <name evidence="6" type="ORF">GCM10008171_25100</name>
</gene>
<evidence type="ECO:0000256" key="1">
    <source>
        <dbReference type="ARBA" id="ARBA00022628"/>
    </source>
</evidence>
<dbReference type="InterPro" id="IPR009246">
    <property type="entry name" value="EutC"/>
</dbReference>
<dbReference type="GO" id="GO:0009350">
    <property type="term" value="C:ethanolamine ammonia-lyase complex"/>
    <property type="evidence" value="ECO:0007669"/>
    <property type="project" value="UniProtKB-UniRule"/>
</dbReference>
<feature type="binding site" evidence="5">
    <location>
        <position position="180"/>
    </location>
    <ligand>
        <name>adenosylcob(III)alamin</name>
        <dbReference type="ChEBI" id="CHEBI:18408"/>
    </ligand>
</feature>
<comment type="pathway">
    <text evidence="5">Amine and polyamine degradation; ethanolamine degradation.</text>
</comment>
<accession>A0A9W6JIZ3</accession>
<evidence type="ECO:0000256" key="2">
    <source>
        <dbReference type="ARBA" id="ARBA00023239"/>
    </source>
</evidence>
<dbReference type="HAMAP" id="MF_00601">
    <property type="entry name" value="EutC"/>
    <property type="match status" value="1"/>
</dbReference>
<name>A0A9W6JIZ3_9HYPH</name>
<protein>
    <recommendedName>
        <fullName evidence="5">Ethanolamine ammonia-lyase small subunit</fullName>
        <shortName evidence="5">EAL small subunit</shortName>
        <ecNumber evidence="5">4.3.1.7</ecNumber>
    </recommendedName>
</protein>
<dbReference type="GO" id="GO:0008851">
    <property type="term" value="F:ethanolamine ammonia-lyase activity"/>
    <property type="evidence" value="ECO:0007669"/>
    <property type="project" value="UniProtKB-UniRule"/>
</dbReference>
<comment type="similarity">
    <text evidence="5">Belongs to the EutC family.</text>
</comment>
<dbReference type="EMBL" id="BSFK01000013">
    <property type="protein sequence ID" value="GLK77256.1"/>
    <property type="molecule type" value="Genomic_DNA"/>
</dbReference>
<keyword evidence="3 5" id="KW-0170">Cobalt</keyword>
<dbReference type="GO" id="GO:0006520">
    <property type="term" value="P:amino acid metabolic process"/>
    <property type="evidence" value="ECO:0007669"/>
    <property type="project" value="InterPro"/>
</dbReference>
<dbReference type="InterPro" id="IPR042255">
    <property type="entry name" value="EutC_N"/>
</dbReference>
<dbReference type="GO" id="GO:0031419">
    <property type="term" value="F:cobalamin binding"/>
    <property type="evidence" value="ECO:0007669"/>
    <property type="project" value="UniProtKB-UniRule"/>
</dbReference>
<dbReference type="AlphaFoldDB" id="A0A9W6JIZ3"/>
<organism evidence="6 7">
    <name type="scientific">Methylopila jiangsuensis</name>
    <dbReference type="NCBI Taxonomy" id="586230"/>
    <lineage>
        <taxon>Bacteria</taxon>
        <taxon>Pseudomonadati</taxon>
        <taxon>Pseudomonadota</taxon>
        <taxon>Alphaproteobacteria</taxon>
        <taxon>Hyphomicrobiales</taxon>
        <taxon>Methylopilaceae</taxon>
        <taxon>Methylopila</taxon>
    </lineage>
</organism>
<reference evidence="6" key="2">
    <citation type="submission" date="2023-01" db="EMBL/GenBank/DDBJ databases">
        <authorList>
            <person name="Sun Q."/>
            <person name="Evtushenko L."/>
        </authorList>
    </citation>
    <scope>NUCLEOTIDE SEQUENCE</scope>
    <source>
        <strain evidence="6">VKM B-2555</strain>
    </source>
</reference>
<dbReference type="Gene3D" id="1.10.30.40">
    <property type="entry name" value="Ethanolamine ammonia-lyase light chain (EutC), N-terminal domain"/>
    <property type="match status" value="1"/>
</dbReference>
<dbReference type="EC" id="4.3.1.7" evidence="5"/>
<dbReference type="GO" id="GO:0046336">
    <property type="term" value="P:ethanolamine catabolic process"/>
    <property type="evidence" value="ECO:0007669"/>
    <property type="project" value="UniProtKB-UniRule"/>
</dbReference>
<evidence type="ECO:0000313" key="7">
    <source>
        <dbReference type="Proteomes" id="UP001143364"/>
    </source>
</evidence>
<comment type="function">
    <text evidence="5">Catalyzes the deamination of various vicinal amino-alcohols to oxo compounds. Allows this organism to utilize ethanolamine as the sole source of nitrogen and carbon in the presence of external vitamin B12.</text>
</comment>
<evidence type="ECO:0000256" key="4">
    <source>
        <dbReference type="ARBA" id="ARBA00024446"/>
    </source>
</evidence>
<evidence type="ECO:0000256" key="3">
    <source>
        <dbReference type="ARBA" id="ARBA00023285"/>
    </source>
</evidence>
<evidence type="ECO:0000313" key="6">
    <source>
        <dbReference type="EMBL" id="GLK77256.1"/>
    </source>
</evidence>
<dbReference type="NCBIfam" id="NF003971">
    <property type="entry name" value="PRK05465.1"/>
    <property type="match status" value="1"/>
</dbReference>
<dbReference type="RefSeq" id="WP_271205110.1">
    <property type="nucleotide sequence ID" value="NZ_BSFK01000013.1"/>
</dbReference>
<dbReference type="PANTHER" id="PTHR39330">
    <property type="entry name" value="ETHANOLAMINE AMMONIA-LYASE LIGHT CHAIN"/>
    <property type="match status" value="1"/>
</dbReference>
<feature type="binding site" evidence="5">
    <location>
        <position position="209"/>
    </location>
    <ligand>
        <name>adenosylcob(III)alamin</name>
        <dbReference type="ChEBI" id="CHEBI:18408"/>
    </ligand>
</feature>
<feature type="binding site" evidence="5">
    <location>
        <position position="159"/>
    </location>
    <ligand>
        <name>adenosylcob(III)alamin</name>
        <dbReference type="ChEBI" id="CHEBI:18408"/>
    </ligand>
</feature>
<dbReference type="Pfam" id="PF05985">
    <property type="entry name" value="EutC"/>
    <property type="match status" value="1"/>
</dbReference>
<keyword evidence="4 5" id="KW-1283">Bacterial microcompartment</keyword>
<reference evidence="6" key="1">
    <citation type="journal article" date="2014" name="Int. J. Syst. Evol. Microbiol.">
        <title>Complete genome sequence of Corynebacterium casei LMG S-19264T (=DSM 44701T), isolated from a smear-ripened cheese.</title>
        <authorList>
            <consortium name="US DOE Joint Genome Institute (JGI-PGF)"/>
            <person name="Walter F."/>
            <person name="Albersmeier A."/>
            <person name="Kalinowski J."/>
            <person name="Ruckert C."/>
        </authorList>
    </citation>
    <scope>NUCLEOTIDE SEQUENCE</scope>
    <source>
        <strain evidence="6">VKM B-2555</strain>
    </source>
</reference>
<dbReference type="InterPro" id="IPR042251">
    <property type="entry name" value="EutC_C"/>
</dbReference>
<comment type="subcellular location">
    <subcellularLocation>
        <location evidence="5">Bacterial microcompartment</location>
    </subcellularLocation>
</comment>
<dbReference type="PANTHER" id="PTHR39330:SF1">
    <property type="entry name" value="ETHANOLAMINE AMMONIA-LYASE SMALL SUBUNIT"/>
    <property type="match status" value="1"/>
</dbReference>
<keyword evidence="2 5" id="KW-0456">Lyase</keyword>